<dbReference type="InParanoid" id="A0A2R6PZ96"/>
<dbReference type="Pfam" id="PF14009">
    <property type="entry name" value="PADRE"/>
    <property type="match status" value="1"/>
</dbReference>
<dbReference type="OMA" id="PVMMLNQ"/>
<reference evidence="2" key="2">
    <citation type="journal article" date="2018" name="BMC Genomics">
        <title>A manually annotated Actinidia chinensis var. chinensis (kiwifruit) genome highlights the challenges associated with draft genomes and gene prediction in plants.</title>
        <authorList>
            <person name="Pilkington S.M."/>
            <person name="Crowhurst R."/>
            <person name="Hilario E."/>
            <person name="Nardozza S."/>
            <person name="Fraser L."/>
            <person name="Peng Y."/>
            <person name="Gunaseelan K."/>
            <person name="Simpson R."/>
            <person name="Tahir J."/>
            <person name="Deroles S.C."/>
            <person name="Templeton K."/>
            <person name="Luo Z."/>
            <person name="Davy M."/>
            <person name="Cheng C."/>
            <person name="McNeilage M."/>
            <person name="Scaglione D."/>
            <person name="Liu Y."/>
            <person name="Zhang Q."/>
            <person name="Datson P."/>
            <person name="De Silva N."/>
            <person name="Gardiner S.E."/>
            <person name="Bassett H."/>
            <person name="Chagne D."/>
            <person name="McCallum J."/>
            <person name="Dzierzon H."/>
            <person name="Deng C."/>
            <person name="Wang Y.Y."/>
            <person name="Barron L."/>
            <person name="Manako K."/>
            <person name="Bowen J."/>
            <person name="Foster T.M."/>
            <person name="Erridge Z.A."/>
            <person name="Tiffin H."/>
            <person name="Waite C.N."/>
            <person name="Davies K.M."/>
            <person name="Grierson E.P."/>
            <person name="Laing W.A."/>
            <person name="Kirk R."/>
            <person name="Chen X."/>
            <person name="Wood M."/>
            <person name="Montefiori M."/>
            <person name="Brummell D.A."/>
            <person name="Schwinn K.E."/>
            <person name="Catanach A."/>
            <person name="Fullerton C."/>
            <person name="Li D."/>
            <person name="Meiyalaghan S."/>
            <person name="Nieuwenhuizen N."/>
            <person name="Read N."/>
            <person name="Prakash R."/>
            <person name="Hunter D."/>
            <person name="Zhang H."/>
            <person name="McKenzie M."/>
            <person name="Knabel M."/>
            <person name="Harris A."/>
            <person name="Allan A.C."/>
            <person name="Gleave A."/>
            <person name="Chen A."/>
            <person name="Janssen B.J."/>
            <person name="Plunkett B."/>
            <person name="Ampomah-Dwamena C."/>
            <person name="Voogd C."/>
            <person name="Leif D."/>
            <person name="Lafferty D."/>
            <person name="Souleyre E.J.F."/>
            <person name="Varkonyi-Gasic E."/>
            <person name="Gambi F."/>
            <person name="Hanley J."/>
            <person name="Yao J.L."/>
            <person name="Cheung J."/>
            <person name="David K.M."/>
            <person name="Warren B."/>
            <person name="Marsh K."/>
            <person name="Snowden K.C."/>
            <person name="Lin-Wang K."/>
            <person name="Brian L."/>
            <person name="Martinez-Sanchez M."/>
            <person name="Wang M."/>
            <person name="Ileperuma N."/>
            <person name="Macnee N."/>
            <person name="Campin R."/>
            <person name="McAtee P."/>
            <person name="Drummond R.S.M."/>
            <person name="Espley R.V."/>
            <person name="Ireland H.S."/>
            <person name="Wu R."/>
            <person name="Atkinson R.G."/>
            <person name="Karunairetnam S."/>
            <person name="Bulley S."/>
            <person name="Chunkath S."/>
            <person name="Hanley Z."/>
            <person name="Storey R."/>
            <person name="Thrimawithana A.H."/>
            <person name="Thomson S."/>
            <person name="David C."/>
            <person name="Testolin R."/>
            <person name="Huang H."/>
            <person name="Hellens R.P."/>
            <person name="Schaffer R.J."/>
        </authorList>
    </citation>
    <scope>NUCLEOTIDE SEQUENCE [LARGE SCALE GENOMIC DNA]</scope>
    <source>
        <strain evidence="2">cv. Red5</strain>
    </source>
</reference>
<dbReference type="Proteomes" id="UP000241394">
    <property type="component" value="Chromosome LG21"/>
</dbReference>
<keyword evidence="1" id="KW-0808">Transferase</keyword>
<dbReference type="FunCoup" id="A0A2R6PZ96">
    <property type="interactions" value="266"/>
</dbReference>
<dbReference type="AlphaFoldDB" id="A0A2R6PZ96"/>
<gene>
    <name evidence="1" type="ORF">CEY00_Acc23441</name>
</gene>
<keyword evidence="1" id="KW-0396">Initiation factor</keyword>
<dbReference type="EMBL" id="NKQK01000021">
    <property type="protein sequence ID" value="PSR99465.1"/>
    <property type="molecule type" value="Genomic_DNA"/>
</dbReference>
<dbReference type="Gramene" id="PSR99465">
    <property type="protein sequence ID" value="PSR99465"/>
    <property type="gene ID" value="CEY00_Acc23441"/>
</dbReference>
<dbReference type="GO" id="GO:0016301">
    <property type="term" value="F:kinase activity"/>
    <property type="evidence" value="ECO:0007669"/>
    <property type="project" value="UniProtKB-KW"/>
</dbReference>
<sequence>MGSCLSSSTNYHYNIESNGQSSFSTASVISANGDLLQYTLPVTVSQVLLEAAASGKSFVCNSDGLSYNEYMEAMDEEDQLQEDHIYFLLPASKLQYRLAASDMAALAVKAALALQKSSSNSNKKPKAASASASNSFLLHHRRRHSGQNKMARISPLADDHANDPIANHQTVGGGNYGVHNPKKGLYNKQAPVGVSRSGSESVRKLQRYSSRRAKRVVRSFRIRLSTIHEGSILPFY</sequence>
<evidence type="ECO:0000313" key="1">
    <source>
        <dbReference type="EMBL" id="PSR99465.1"/>
    </source>
</evidence>
<organism evidence="1 2">
    <name type="scientific">Actinidia chinensis var. chinensis</name>
    <name type="common">Chinese soft-hair kiwi</name>
    <dbReference type="NCBI Taxonomy" id="1590841"/>
    <lineage>
        <taxon>Eukaryota</taxon>
        <taxon>Viridiplantae</taxon>
        <taxon>Streptophyta</taxon>
        <taxon>Embryophyta</taxon>
        <taxon>Tracheophyta</taxon>
        <taxon>Spermatophyta</taxon>
        <taxon>Magnoliopsida</taxon>
        <taxon>eudicotyledons</taxon>
        <taxon>Gunneridae</taxon>
        <taxon>Pentapetalae</taxon>
        <taxon>asterids</taxon>
        <taxon>Ericales</taxon>
        <taxon>Actinidiaceae</taxon>
        <taxon>Actinidia</taxon>
    </lineage>
</organism>
<dbReference type="InterPro" id="IPR025322">
    <property type="entry name" value="PADRE_dom"/>
</dbReference>
<dbReference type="GO" id="GO:0003743">
    <property type="term" value="F:translation initiation factor activity"/>
    <property type="evidence" value="ECO:0007669"/>
    <property type="project" value="UniProtKB-KW"/>
</dbReference>
<comment type="caution">
    <text evidence="1">The sequence shown here is derived from an EMBL/GenBank/DDBJ whole genome shotgun (WGS) entry which is preliminary data.</text>
</comment>
<keyword evidence="1" id="KW-0418">Kinase</keyword>
<keyword evidence="2" id="KW-1185">Reference proteome</keyword>
<dbReference type="OrthoDB" id="693945at2759"/>
<dbReference type="PANTHER" id="PTHR33052">
    <property type="entry name" value="DUF4228 DOMAIN PROTEIN-RELATED"/>
    <property type="match status" value="1"/>
</dbReference>
<accession>A0A2R6PZ96</accession>
<protein>
    <submittedName>
        <fullName evidence="1">Eukaryotic translation initiation factor 2-alpha kinase</fullName>
    </submittedName>
</protein>
<evidence type="ECO:0000313" key="2">
    <source>
        <dbReference type="Proteomes" id="UP000241394"/>
    </source>
</evidence>
<proteinExistence type="predicted"/>
<dbReference type="STRING" id="1590841.A0A2R6PZ96"/>
<name>A0A2R6PZ96_ACTCC</name>
<reference evidence="1 2" key="1">
    <citation type="submission" date="2017-07" db="EMBL/GenBank/DDBJ databases">
        <title>An improved, manually edited Actinidia chinensis var. chinensis (kiwifruit) genome highlights the challenges associated with draft genomes and gene prediction in plants.</title>
        <authorList>
            <person name="Pilkington S."/>
            <person name="Crowhurst R."/>
            <person name="Hilario E."/>
            <person name="Nardozza S."/>
            <person name="Fraser L."/>
            <person name="Peng Y."/>
            <person name="Gunaseelan K."/>
            <person name="Simpson R."/>
            <person name="Tahir J."/>
            <person name="Deroles S."/>
            <person name="Templeton K."/>
            <person name="Luo Z."/>
            <person name="Davy M."/>
            <person name="Cheng C."/>
            <person name="Mcneilage M."/>
            <person name="Scaglione D."/>
            <person name="Liu Y."/>
            <person name="Zhang Q."/>
            <person name="Datson P."/>
            <person name="De Silva N."/>
            <person name="Gardiner S."/>
            <person name="Bassett H."/>
            <person name="Chagne D."/>
            <person name="Mccallum J."/>
            <person name="Dzierzon H."/>
            <person name="Deng C."/>
            <person name="Wang Y.-Y."/>
            <person name="Barron N."/>
            <person name="Manako K."/>
            <person name="Bowen J."/>
            <person name="Foster T."/>
            <person name="Erridge Z."/>
            <person name="Tiffin H."/>
            <person name="Waite C."/>
            <person name="Davies K."/>
            <person name="Grierson E."/>
            <person name="Laing W."/>
            <person name="Kirk R."/>
            <person name="Chen X."/>
            <person name="Wood M."/>
            <person name="Montefiori M."/>
            <person name="Brummell D."/>
            <person name="Schwinn K."/>
            <person name="Catanach A."/>
            <person name="Fullerton C."/>
            <person name="Li D."/>
            <person name="Meiyalaghan S."/>
            <person name="Nieuwenhuizen N."/>
            <person name="Read N."/>
            <person name="Prakash R."/>
            <person name="Hunter D."/>
            <person name="Zhang H."/>
            <person name="Mckenzie M."/>
            <person name="Knabel M."/>
            <person name="Harris A."/>
            <person name="Allan A."/>
            <person name="Chen A."/>
            <person name="Janssen B."/>
            <person name="Plunkett B."/>
            <person name="Dwamena C."/>
            <person name="Voogd C."/>
            <person name="Leif D."/>
            <person name="Lafferty D."/>
            <person name="Souleyre E."/>
            <person name="Varkonyi-Gasic E."/>
            <person name="Gambi F."/>
            <person name="Hanley J."/>
            <person name="Yao J.-L."/>
            <person name="Cheung J."/>
            <person name="David K."/>
            <person name="Warren B."/>
            <person name="Marsh K."/>
            <person name="Snowden K."/>
            <person name="Lin-Wang K."/>
            <person name="Brian L."/>
            <person name="Martinez-Sanchez M."/>
            <person name="Wang M."/>
            <person name="Ileperuma N."/>
            <person name="Macnee N."/>
            <person name="Campin R."/>
            <person name="Mcatee P."/>
            <person name="Drummond R."/>
            <person name="Espley R."/>
            <person name="Ireland H."/>
            <person name="Wu R."/>
            <person name="Atkinson R."/>
            <person name="Karunairetnam S."/>
            <person name="Bulley S."/>
            <person name="Chunkath S."/>
            <person name="Hanley Z."/>
            <person name="Storey R."/>
            <person name="Thrimawithana A."/>
            <person name="Thomson S."/>
            <person name="David C."/>
            <person name="Testolin R."/>
        </authorList>
    </citation>
    <scope>NUCLEOTIDE SEQUENCE [LARGE SCALE GENOMIC DNA]</scope>
    <source>
        <strain evidence="2">cv. Red5</strain>
        <tissue evidence="1">Young leaf</tissue>
    </source>
</reference>
<keyword evidence="1" id="KW-0648">Protein biosynthesis</keyword>